<comment type="caution">
    <text evidence="10">The sequence shown here is derived from an EMBL/GenBank/DDBJ whole genome shotgun (WGS) entry which is preliminary data.</text>
</comment>
<dbReference type="SMART" id="SM00091">
    <property type="entry name" value="PAS"/>
    <property type="match status" value="5"/>
</dbReference>
<dbReference type="CDD" id="cd00130">
    <property type="entry name" value="PAS"/>
    <property type="match status" value="5"/>
</dbReference>
<dbReference type="SUPFAM" id="SSF55785">
    <property type="entry name" value="PYP-like sensor domain (PAS domain)"/>
    <property type="match status" value="5"/>
</dbReference>
<dbReference type="SMART" id="SM00387">
    <property type="entry name" value="HATPase_c"/>
    <property type="match status" value="1"/>
</dbReference>
<evidence type="ECO:0000256" key="3">
    <source>
        <dbReference type="ARBA" id="ARBA00022553"/>
    </source>
</evidence>
<dbReference type="FunFam" id="1.10.287.130:FF:000070">
    <property type="entry name" value="Histidine kinase sensor protein"/>
    <property type="match status" value="1"/>
</dbReference>
<evidence type="ECO:0000256" key="2">
    <source>
        <dbReference type="ARBA" id="ARBA00012438"/>
    </source>
</evidence>
<gene>
    <name evidence="10" type="ORF">GPA21_10240</name>
</gene>
<dbReference type="InterPro" id="IPR052162">
    <property type="entry name" value="Sensor_kinase/Photoreceptor"/>
</dbReference>
<dbReference type="PRINTS" id="PR00344">
    <property type="entry name" value="BCTRLSENSOR"/>
</dbReference>
<dbReference type="InterPro" id="IPR003594">
    <property type="entry name" value="HATPase_dom"/>
</dbReference>
<keyword evidence="11" id="KW-1185">Reference proteome</keyword>
<keyword evidence="6" id="KW-0812">Transmembrane</keyword>
<feature type="domain" description="PAC" evidence="9">
    <location>
        <begin position="412"/>
        <end position="464"/>
    </location>
</feature>
<dbReference type="InterPro" id="IPR013655">
    <property type="entry name" value="PAS_fold_3"/>
</dbReference>
<keyword evidence="5" id="KW-0418">Kinase</keyword>
<dbReference type="Pfam" id="PF00512">
    <property type="entry name" value="HisKA"/>
    <property type="match status" value="1"/>
</dbReference>
<dbReference type="GO" id="GO:0006355">
    <property type="term" value="P:regulation of DNA-templated transcription"/>
    <property type="evidence" value="ECO:0007669"/>
    <property type="project" value="InterPro"/>
</dbReference>
<dbReference type="PANTHER" id="PTHR43304">
    <property type="entry name" value="PHYTOCHROME-LIKE PROTEIN CPH1"/>
    <property type="match status" value="1"/>
</dbReference>
<dbReference type="SUPFAM" id="SSF47384">
    <property type="entry name" value="Homodimeric domain of signal transducing histidine kinase"/>
    <property type="match status" value="1"/>
</dbReference>
<keyword evidence="4" id="KW-0808">Transferase</keyword>
<dbReference type="PROSITE" id="PS50112">
    <property type="entry name" value="PAS"/>
    <property type="match status" value="4"/>
</dbReference>
<evidence type="ECO:0000259" key="7">
    <source>
        <dbReference type="PROSITE" id="PS50109"/>
    </source>
</evidence>
<evidence type="ECO:0000313" key="11">
    <source>
        <dbReference type="Proteomes" id="UP000599523"/>
    </source>
</evidence>
<evidence type="ECO:0000259" key="8">
    <source>
        <dbReference type="PROSITE" id="PS50112"/>
    </source>
</evidence>
<feature type="domain" description="PAC" evidence="9">
    <location>
        <begin position="163"/>
        <end position="213"/>
    </location>
</feature>
<dbReference type="InterPro" id="IPR036890">
    <property type="entry name" value="HATPase_C_sf"/>
</dbReference>
<protein>
    <recommendedName>
        <fullName evidence="2">histidine kinase</fullName>
        <ecNumber evidence="2">2.7.13.3</ecNumber>
    </recommendedName>
</protein>
<feature type="transmembrane region" description="Helical" evidence="6">
    <location>
        <begin position="12"/>
        <end position="31"/>
    </location>
</feature>
<dbReference type="PANTHER" id="PTHR43304:SF1">
    <property type="entry name" value="PAC DOMAIN-CONTAINING PROTEIN"/>
    <property type="match status" value="1"/>
</dbReference>
<dbReference type="InterPro" id="IPR001610">
    <property type="entry name" value="PAC"/>
</dbReference>
<dbReference type="InterPro" id="IPR005467">
    <property type="entry name" value="His_kinase_dom"/>
</dbReference>
<keyword evidence="3" id="KW-0597">Phosphoprotein</keyword>
<dbReference type="Pfam" id="PF02518">
    <property type="entry name" value="HATPase_c"/>
    <property type="match status" value="1"/>
</dbReference>
<dbReference type="SMART" id="SM00086">
    <property type="entry name" value="PAC"/>
    <property type="match status" value="4"/>
</dbReference>
<feature type="domain" description="PAS" evidence="8">
    <location>
        <begin position="465"/>
        <end position="537"/>
    </location>
</feature>
<evidence type="ECO:0000256" key="5">
    <source>
        <dbReference type="ARBA" id="ARBA00022777"/>
    </source>
</evidence>
<accession>A0A972JBD7</accession>
<evidence type="ECO:0000259" key="9">
    <source>
        <dbReference type="PROSITE" id="PS50113"/>
    </source>
</evidence>
<dbReference type="InterPro" id="IPR003661">
    <property type="entry name" value="HisK_dim/P_dom"/>
</dbReference>
<feature type="domain" description="PAS" evidence="8">
    <location>
        <begin position="87"/>
        <end position="130"/>
    </location>
</feature>
<dbReference type="CDD" id="cd00082">
    <property type="entry name" value="HisKA"/>
    <property type="match status" value="1"/>
</dbReference>
<dbReference type="NCBIfam" id="TIGR00229">
    <property type="entry name" value="sensory_box"/>
    <property type="match status" value="5"/>
</dbReference>
<dbReference type="EC" id="2.7.13.3" evidence="2"/>
<dbReference type="SMART" id="SM00388">
    <property type="entry name" value="HisKA"/>
    <property type="match status" value="1"/>
</dbReference>
<feature type="domain" description="PAC" evidence="9">
    <location>
        <begin position="287"/>
        <end position="338"/>
    </location>
</feature>
<name>A0A972JBD7_9RHOO</name>
<dbReference type="FunFam" id="3.30.450.20:FF:000099">
    <property type="entry name" value="Sensory box sensor histidine kinase"/>
    <property type="match status" value="1"/>
</dbReference>
<dbReference type="Pfam" id="PF00989">
    <property type="entry name" value="PAS"/>
    <property type="match status" value="1"/>
</dbReference>
<dbReference type="Pfam" id="PF13426">
    <property type="entry name" value="PAS_9"/>
    <property type="match status" value="1"/>
</dbReference>
<dbReference type="InterPro" id="IPR000700">
    <property type="entry name" value="PAS-assoc_C"/>
</dbReference>
<sequence>MTDIEVVAGRRISAWQVVLLYALFGVLWILGSDQLLLRLVGGDFATLARLQTYKGWFFIGVTALALYWLVNRAVAEAREAERLLQQTEYSFRAMLEGMRDPVFIHEPESGRILYVNGATTELYGYSREHLCSAEVGDLSAGEEPFTQARALEWIHRAQPGKGLLFEWRGRHRDGHLMWLEINLSRVQVGAEEYVLAAVRNIDERKRIEAELRRSEDNYRQAQSVAKIGSWRVDIPSGLLEWSDETYRIFGRSPDQPLSLDVFYEAVHPDDRDRVRAASEAALEGVPYDIEHRIVTGDEVKWVREVAEIVSDEQGQAVGRIGTVQDITERRVLEDAQRQLLAHLDSVANASPALLWTSAPDGGLDWVNRRWLEFCGGSFEEQLGDAWIDRIHPLDSEFSVRTYQEAMALRRPYSMEYRLKRADGTYRWLLERGMPRLNADGAFLGFIGSSLDITREREVQEALWTSEERLRLALDAAHQGLYDTDMTTGAVTVSPQYASMLGYDPLGFEETHESWLSRVHSDDRARVIDTHRRYLSGELGDYRVEYRMATRDGGWKWIMSVGGIVERDAEGCATRMIGTHTDIDALKRTEAELERFRFIIENAGQEMYLVRPDGSFFYVNQAVANNLGYSQGELMTMSVPDIDPMIDSGAFRAHFEALKAGDLPRFETVHVSRSGRQVPKEVKSVYLRMGDEEYVCGFAQDITERKQADEALFALNADLERRVIERTAQLEAANKELEAFSYSVSHDLKAPLRGIAGYSQLLQESCGERLNEDERAFVAHIRRGAGQMHELIEDLLAYSREDRRHTERHDVELRPLIESVIGLLSDEDRRRCRFEYDLAVTNVRTDRDGLGLILRNLCENAIKFSKDAGDPRIVIGSCRRDDKVLIWVEDNGIGFDMKYHDKIFDIFQRLHHAETYAGTGVGLALVSKAAQRLGGRVWAESAPGDGARFFVELPQ</sequence>
<dbReference type="Proteomes" id="UP000599523">
    <property type="component" value="Unassembled WGS sequence"/>
</dbReference>
<dbReference type="PROSITE" id="PS50109">
    <property type="entry name" value="HIS_KIN"/>
    <property type="match status" value="1"/>
</dbReference>
<dbReference type="Gene3D" id="3.30.565.10">
    <property type="entry name" value="Histidine kinase-like ATPase, C-terminal domain"/>
    <property type="match status" value="1"/>
</dbReference>
<comment type="catalytic activity">
    <reaction evidence="1">
        <text>ATP + protein L-histidine = ADP + protein N-phospho-L-histidine.</text>
        <dbReference type="EC" id="2.7.13.3"/>
    </reaction>
</comment>
<dbReference type="InterPro" id="IPR004358">
    <property type="entry name" value="Sig_transdc_His_kin-like_C"/>
</dbReference>
<feature type="domain" description="PAC" evidence="9">
    <location>
        <begin position="541"/>
        <end position="594"/>
    </location>
</feature>
<keyword evidence="6" id="KW-0472">Membrane</keyword>
<feature type="domain" description="PAS" evidence="8">
    <location>
        <begin position="214"/>
        <end position="285"/>
    </location>
</feature>
<dbReference type="GO" id="GO:0000155">
    <property type="term" value="F:phosphorelay sensor kinase activity"/>
    <property type="evidence" value="ECO:0007669"/>
    <property type="project" value="InterPro"/>
</dbReference>
<dbReference type="InterPro" id="IPR036097">
    <property type="entry name" value="HisK_dim/P_sf"/>
</dbReference>
<evidence type="ECO:0000256" key="1">
    <source>
        <dbReference type="ARBA" id="ARBA00000085"/>
    </source>
</evidence>
<reference evidence="10" key="1">
    <citation type="submission" date="2019-12" db="EMBL/GenBank/DDBJ databases">
        <title>Comparative genomics gives insights into the taxonomy of the Azoarcus-Aromatoleum group and reveals separate origins of nif in the plant-associated Azoarcus and non-plant-associated Aromatoleum sub-groups.</title>
        <authorList>
            <person name="Lafos M."/>
            <person name="Maluk M."/>
            <person name="Batista M."/>
            <person name="Junghare M."/>
            <person name="Carmona M."/>
            <person name="Faoro H."/>
            <person name="Cruz L.M."/>
            <person name="Battistoni F."/>
            <person name="De Souza E."/>
            <person name="Pedrosa F."/>
            <person name="Chen W.-M."/>
            <person name="Poole P.S."/>
            <person name="Dixon R.A."/>
            <person name="James E.K."/>
        </authorList>
    </citation>
    <scope>NUCLEOTIDE SEQUENCE</scope>
    <source>
        <strain evidence="10">NSC3</strain>
    </source>
</reference>
<organism evidence="10 11">
    <name type="scientific">Azoarcus taiwanensis</name>
    <dbReference type="NCBI Taxonomy" id="666964"/>
    <lineage>
        <taxon>Bacteria</taxon>
        <taxon>Pseudomonadati</taxon>
        <taxon>Pseudomonadota</taxon>
        <taxon>Betaproteobacteria</taxon>
        <taxon>Rhodocyclales</taxon>
        <taxon>Zoogloeaceae</taxon>
        <taxon>Azoarcus</taxon>
    </lineage>
</organism>
<dbReference type="Gene3D" id="3.30.450.20">
    <property type="entry name" value="PAS domain"/>
    <property type="match status" value="5"/>
</dbReference>
<evidence type="ECO:0000313" key="10">
    <source>
        <dbReference type="EMBL" id="NMG03352.1"/>
    </source>
</evidence>
<dbReference type="InterPro" id="IPR013767">
    <property type="entry name" value="PAS_fold"/>
</dbReference>
<dbReference type="PROSITE" id="PS50113">
    <property type="entry name" value="PAC"/>
    <property type="match status" value="4"/>
</dbReference>
<dbReference type="EMBL" id="WTVM01000052">
    <property type="protein sequence ID" value="NMG03352.1"/>
    <property type="molecule type" value="Genomic_DNA"/>
</dbReference>
<proteinExistence type="predicted"/>
<dbReference type="SUPFAM" id="SSF55874">
    <property type="entry name" value="ATPase domain of HSP90 chaperone/DNA topoisomerase II/histidine kinase"/>
    <property type="match status" value="1"/>
</dbReference>
<keyword evidence="6" id="KW-1133">Transmembrane helix</keyword>
<evidence type="ECO:0000256" key="4">
    <source>
        <dbReference type="ARBA" id="ARBA00022679"/>
    </source>
</evidence>
<feature type="domain" description="Histidine kinase" evidence="7">
    <location>
        <begin position="742"/>
        <end position="954"/>
    </location>
</feature>
<dbReference type="InterPro" id="IPR035965">
    <property type="entry name" value="PAS-like_dom_sf"/>
</dbReference>
<dbReference type="AlphaFoldDB" id="A0A972JBD7"/>
<evidence type="ECO:0000256" key="6">
    <source>
        <dbReference type="SAM" id="Phobius"/>
    </source>
</evidence>
<feature type="domain" description="PAS" evidence="8">
    <location>
        <begin position="591"/>
        <end position="634"/>
    </location>
</feature>
<dbReference type="InterPro" id="IPR000014">
    <property type="entry name" value="PAS"/>
</dbReference>
<dbReference type="Gene3D" id="2.10.70.100">
    <property type="match status" value="1"/>
</dbReference>
<dbReference type="RefSeq" id="WP_168988104.1">
    <property type="nucleotide sequence ID" value="NZ_CAWPHM010000278.1"/>
</dbReference>
<dbReference type="Pfam" id="PF08447">
    <property type="entry name" value="PAS_3"/>
    <property type="match status" value="3"/>
</dbReference>
<dbReference type="Gene3D" id="1.10.287.130">
    <property type="match status" value="1"/>
</dbReference>